<evidence type="ECO:0000313" key="9">
    <source>
        <dbReference type="Proteomes" id="UP000049855"/>
    </source>
</evidence>
<keyword evidence="2" id="KW-0813">Transport</keyword>
<keyword evidence="4" id="KW-0547">Nucleotide-binding</keyword>
<keyword evidence="5" id="KW-0067">ATP-binding</keyword>
<dbReference type="InterPro" id="IPR017871">
    <property type="entry name" value="ABC_transporter-like_CS"/>
</dbReference>
<evidence type="ECO:0000256" key="6">
    <source>
        <dbReference type="ARBA" id="ARBA00023136"/>
    </source>
</evidence>
<dbReference type="CDD" id="cd03262">
    <property type="entry name" value="ABC_HisP_GlnQ"/>
    <property type="match status" value="1"/>
</dbReference>
<dbReference type="SMART" id="SM00382">
    <property type="entry name" value="AAA"/>
    <property type="match status" value="1"/>
</dbReference>
<dbReference type="Proteomes" id="UP000049855">
    <property type="component" value="Unassembled WGS sequence"/>
</dbReference>
<dbReference type="GO" id="GO:0005524">
    <property type="term" value="F:ATP binding"/>
    <property type="evidence" value="ECO:0007669"/>
    <property type="project" value="UniProtKB-KW"/>
</dbReference>
<evidence type="ECO:0000256" key="4">
    <source>
        <dbReference type="ARBA" id="ARBA00022741"/>
    </source>
</evidence>
<name>A0A0U1L2M1_9FIRM</name>
<dbReference type="InterPro" id="IPR027417">
    <property type="entry name" value="P-loop_NTPase"/>
</dbReference>
<sequence length="245" mass="27161">MIEINNIHKSFSANKVLNGVSLKLNKGEVVAIIGPSGSGKSTFLRCINFLEKPDQGEIVIGGIRVNAQSATKEDVWQLRKATAMVFQSYNLFKNKTAIENIMEPLLVVQKMPLLEARNIAMDILEQVGLADKRDSYPSKLSGGQQQRVGIGRALAVNPEIILLDEPTSALDPELVGEVLDVIKRLAEKHMTMLIVTHEMRFAKDAANRIVFMDDGRIVEEGSPFELFSSPKNIRTAKFLNDVRVC</sequence>
<evidence type="ECO:0000256" key="1">
    <source>
        <dbReference type="ARBA" id="ARBA00004202"/>
    </source>
</evidence>
<reference evidence="9" key="1">
    <citation type="submission" date="2015-03" db="EMBL/GenBank/DDBJ databases">
        <authorList>
            <person name="Nijsse Bart"/>
        </authorList>
    </citation>
    <scope>NUCLEOTIDE SEQUENCE [LARGE SCALE GENOMIC DNA]</scope>
</reference>
<proteinExistence type="predicted"/>
<evidence type="ECO:0000313" key="8">
    <source>
        <dbReference type="EMBL" id="CQR73765.1"/>
    </source>
</evidence>
<organism evidence="8 9">
    <name type="scientific">Sporomusa ovata</name>
    <dbReference type="NCBI Taxonomy" id="2378"/>
    <lineage>
        <taxon>Bacteria</taxon>
        <taxon>Bacillati</taxon>
        <taxon>Bacillota</taxon>
        <taxon>Negativicutes</taxon>
        <taxon>Selenomonadales</taxon>
        <taxon>Sporomusaceae</taxon>
        <taxon>Sporomusa</taxon>
    </lineage>
</organism>
<dbReference type="PIRSF" id="PIRSF039085">
    <property type="entry name" value="ABC_ATPase_HisP"/>
    <property type="match status" value="1"/>
</dbReference>
<dbReference type="RefSeq" id="WP_021171026.1">
    <property type="nucleotide sequence ID" value="NZ_CTRP01000014.1"/>
</dbReference>
<dbReference type="PANTHER" id="PTHR43166:SF35">
    <property type="entry name" value="L-CYSTINE IMPORT ATP-BINDING PROTEIN TCYN"/>
    <property type="match status" value="1"/>
</dbReference>
<dbReference type="PROSITE" id="PS50893">
    <property type="entry name" value="ABC_TRANSPORTER_2"/>
    <property type="match status" value="1"/>
</dbReference>
<protein>
    <submittedName>
        <fullName evidence="8">ABC-type polar amino acid transport system, ATPase component</fullName>
    </submittedName>
</protein>
<dbReference type="PROSITE" id="PS00211">
    <property type="entry name" value="ABC_TRANSPORTER_1"/>
    <property type="match status" value="1"/>
</dbReference>
<dbReference type="FunFam" id="3.40.50.300:FF:000020">
    <property type="entry name" value="Amino acid ABC transporter ATP-binding component"/>
    <property type="match status" value="1"/>
</dbReference>
<dbReference type="InterPro" id="IPR003439">
    <property type="entry name" value="ABC_transporter-like_ATP-bd"/>
</dbReference>
<dbReference type="GO" id="GO:0016887">
    <property type="term" value="F:ATP hydrolysis activity"/>
    <property type="evidence" value="ECO:0007669"/>
    <property type="project" value="InterPro"/>
</dbReference>
<dbReference type="SUPFAM" id="SSF52540">
    <property type="entry name" value="P-loop containing nucleoside triphosphate hydrolases"/>
    <property type="match status" value="1"/>
</dbReference>
<dbReference type="Pfam" id="PF00005">
    <property type="entry name" value="ABC_tran"/>
    <property type="match status" value="1"/>
</dbReference>
<keyword evidence="6" id="KW-0472">Membrane</keyword>
<dbReference type="GO" id="GO:0005886">
    <property type="term" value="C:plasma membrane"/>
    <property type="evidence" value="ECO:0007669"/>
    <property type="project" value="UniProtKB-SubCell"/>
</dbReference>
<dbReference type="InterPro" id="IPR003593">
    <property type="entry name" value="AAA+_ATPase"/>
</dbReference>
<dbReference type="InterPro" id="IPR030679">
    <property type="entry name" value="ABC_ATPase_HisP-typ"/>
</dbReference>
<keyword evidence="9" id="KW-1185">Reference proteome</keyword>
<keyword evidence="3" id="KW-1003">Cell membrane</keyword>
<evidence type="ECO:0000256" key="2">
    <source>
        <dbReference type="ARBA" id="ARBA00022448"/>
    </source>
</evidence>
<evidence type="ECO:0000256" key="3">
    <source>
        <dbReference type="ARBA" id="ARBA00022475"/>
    </source>
</evidence>
<dbReference type="GO" id="GO:0015424">
    <property type="term" value="F:ABC-type amino acid transporter activity"/>
    <property type="evidence" value="ECO:0007669"/>
    <property type="project" value="InterPro"/>
</dbReference>
<dbReference type="EMBL" id="CTRP01000014">
    <property type="protein sequence ID" value="CQR73765.1"/>
    <property type="molecule type" value="Genomic_DNA"/>
</dbReference>
<comment type="subcellular location">
    <subcellularLocation>
        <location evidence="1">Cell membrane</location>
        <topology evidence="1">Peripheral membrane protein</topology>
    </subcellularLocation>
</comment>
<dbReference type="AlphaFoldDB" id="A0A0U1L2M1"/>
<evidence type="ECO:0000256" key="5">
    <source>
        <dbReference type="ARBA" id="ARBA00022840"/>
    </source>
</evidence>
<dbReference type="PANTHER" id="PTHR43166">
    <property type="entry name" value="AMINO ACID IMPORT ATP-BINDING PROTEIN"/>
    <property type="match status" value="1"/>
</dbReference>
<evidence type="ECO:0000259" key="7">
    <source>
        <dbReference type="PROSITE" id="PS50893"/>
    </source>
</evidence>
<feature type="domain" description="ABC transporter" evidence="7">
    <location>
        <begin position="2"/>
        <end position="239"/>
    </location>
</feature>
<dbReference type="Gene3D" id="3.40.50.300">
    <property type="entry name" value="P-loop containing nucleotide triphosphate hydrolases"/>
    <property type="match status" value="1"/>
</dbReference>
<gene>
    <name evidence="8" type="ORF">SpAn4DRAFT_0227</name>
</gene>
<accession>A0A0U1L2M1</accession>
<dbReference type="InterPro" id="IPR050086">
    <property type="entry name" value="MetN_ABC_transporter-like"/>
</dbReference>